<feature type="region of interest" description="Disordered" evidence="1">
    <location>
        <begin position="36"/>
        <end position="58"/>
    </location>
</feature>
<evidence type="ECO:0000313" key="3">
    <source>
        <dbReference type="Proteomes" id="UP000770717"/>
    </source>
</evidence>
<accession>A0A8J6BIE8</accession>
<reference evidence="2" key="1">
    <citation type="thesis" date="2020" institute="ProQuest LLC" country="789 East Eisenhower Parkway, Ann Arbor, MI, USA">
        <title>Comparative Genomics and Chromosome Evolution.</title>
        <authorList>
            <person name="Mudd A.B."/>
        </authorList>
    </citation>
    <scope>NUCLEOTIDE SEQUENCE</scope>
    <source>
        <strain evidence="2">HN-11 Male</strain>
        <tissue evidence="2">Kidney and liver</tissue>
    </source>
</reference>
<evidence type="ECO:0000313" key="2">
    <source>
        <dbReference type="EMBL" id="KAG9464165.1"/>
    </source>
</evidence>
<gene>
    <name evidence="2" type="ORF">GDO78_020364</name>
</gene>
<organism evidence="2 3">
    <name type="scientific">Eleutherodactylus coqui</name>
    <name type="common">Puerto Rican coqui</name>
    <dbReference type="NCBI Taxonomy" id="57060"/>
    <lineage>
        <taxon>Eukaryota</taxon>
        <taxon>Metazoa</taxon>
        <taxon>Chordata</taxon>
        <taxon>Craniata</taxon>
        <taxon>Vertebrata</taxon>
        <taxon>Euteleostomi</taxon>
        <taxon>Amphibia</taxon>
        <taxon>Batrachia</taxon>
        <taxon>Anura</taxon>
        <taxon>Neobatrachia</taxon>
        <taxon>Hyloidea</taxon>
        <taxon>Eleutherodactylidae</taxon>
        <taxon>Eleutherodactylinae</taxon>
        <taxon>Eleutherodactylus</taxon>
        <taxon>Eleutherodactylus</taxon>
    </lineage>
</organism>
<keyword evidence="3" id="KW-1185">Reference proteome</keyword>
<protein>
    <submittedName>
        <fullName evidence="2">Uncharacterized protein</fullName>
    </submittedName>
</protein>
<proteinExistence type="predicted"/>
<name>A0A8J6BIE8_ELECQ</name>
<comment type="caution">
    <text evidence="2">The sequence shown here is derived from an EMBL/GenBank/DDBJ whole genome shotgun (WGS) entry which is preliminary data.</text>
</comment>
<dbReference type="Proteomes" id="UP000770717">
    <property type="component" value="Unassembled WGS sequence"/>
</dbReference>
<sequence>MPGPLGQFINCLRPGTFLVPAGWEAVKFFPPQFFSSYKSSRLGNSSGGAGTLRSPQSH</sequence>
<dbReference type="EMBL" id="WNTK01004943">
    <property type="protein sequence ID" value="KAG9464165.1"/>
    <property type="molecule type" value="Genomic_DNA"/>
</dbReference>
<evidence type="ECO:0000256" key="1">
    <source>
        <dbReference type="SAM" id="MobiDB-lite"/>
    </source>
</evidence>
<dbReference type="AlphaFoldDB" id="A0A8J6BIE8"/>